<dbReference type="PANTHER" id="PTHR42044:SF2">
    <property type="entry name" value="DUF676 DOMAIN-CONTAINING PROTEIN"/>
    <property type="match status" value="1"/>
</dbReference>
<proteinExistence type="predicted"/>
<feature type="region of interest" description="Disordered" evidence="1">
    <location>
        <begin position="1"/>
        <end position="21"/>
    </location>
</feature>
<evidence type="ECO:0000256" key="1">
    <source>
        <dbReference type="SAM" id="MobiDB-lite"/>
    </source>
</evidence>
<reference evidence="2 3" key="1">
    <citation type="submission" date="2019-07" db="EMBL/GenBank/DDBJ databases">
        <title>Finished genome of Venturia effusa.</title>
        <authorList>
            <person name="Young C.A."/>
            <person name="Cox M.P."/>
            <person name="Ganley A.R.D."/>
            <person name="David W.J."/>
        </authorList>
    </citation>
    <scope>NUCLEOTIDE SEQUENCE [LARGE SCALE GENOMIC DNA]</scope>
    <source>
        <strain evidence="3">albino</strain>
    </source>
</reference>
<evidence type="ECO:0000313" key="2">
    <source>
        <dbReference type="EMBL" id="QDS68099.1"/>
    </source>
</evidence>
<dbReference type="AlphaFoldDB" id="A0A517KXJ1"/>
<accession>A0A517KXJ1</accession>
<dbReference type="OrthoDB" id="202545at2759"/>
<dbReference type="STRING" id="50376.A0A517KXJ1"/>
<dbReference type="SUPFAM" id="SSF53474">
    <property type="entry name" value="alpha/beta-Hydrolases"/>
    <property type="match status" value="1"/>
</dbReference>
<dbReference type="InterPro" id="IPR029058">
    <property type="entry name" value="AB_hydrolase_fold"/>
</dbReference>
<evidence type="ECO:0000313" key="3">
    <source>
        <dbReference type="Proteomes" id="UP000316270"/>
    </source>
</evidence>
<protein>
    <recommendedName>
        <fullName evidence="4">DUF676 domain-containing protein</fullName>
    </recommendedName>
</protein>
<dbReference type="PANTHER" id="PTHR42044">
    <property type="entry name" value="DUF676 DOMAIN-CONTAINING PROTEIN-RELATED"/>
    <property type="match status" value="1"/>
</dbReference>
<dbReference type="Proteomes" id="UP000316270">
    <property type="component" value="Chromosome 1"/>
</dbReference>
<organism evidence="2 3">
    <name type="scientific">Venturia effusa</name>
    <dbReference type="NCBI Taxonomy" id="50376"/>
    <lineage>
        <taxon>Eukaryota</taxon>
        <taxon>Fungi</taxon>
        <taxon>Dikarya</taxon>
        <taxon>Ascomycota</taxon>
        <taxon>Pezizomycotina</taxon>
        <taxon>Dothideomycetes</taxon>
        <taxon>Pleosporomycetidae</taxon>
        <taxon>Venturiales</taxon>
        <taxon>Venturiaceae</taxon>
        <taxon>Venturia</taxon>
    </lineage>
</organism>
<sequence>MEALTKHLSGTQAANPEPEPEPVIRTVTFAEDDEKVPKKAKTATFDDTVAPPLNRRVTYIPSQVGAPNDSAVSYTANPLSLLWYDIKLCISKLPASLGIILPLRFGSDADPFDELYPNPHNIMSLLLHGFLMWTQGWFLISLPFCLFTPIWWFIFWVALNLIFNSIIAYLLNGNKIKVYPSVEVDREGKFSDEYWIFLNGVSVGQYWLQSNVDRLSLTFGRPVTGVHNPTDGIIYDLIQCLVQRNFAYNTEDVREAYVCVKEALQDSRIKKVVFILHSQGGIEGGLILDWLFAEVSRTALEHLEVYTFGNAANHFNNPDWTAPSTEIAPIAVDKKPPPTKKVIKHMEHYANSGDFVAQFGVLNYTRVPNRFIGRLFLSPESGHLLNQHYLNYMFPLDESRHRVDDESAFMGMDVRLNRHDVGRDDLMNIEAGDDEDSIAFIGDVNKAVVAPALVRLKKSGKGERLKVRDFSRLWQYRNGGTPDDDVD</sequence>
<name>A0A517KXJ1_9PEZI</name>
<gene>
    <name evidence="2" type="ORF">FKW77_010123</name>
</gene>
<dbReference type="EMBL" id="CP042185">
    <property type="protein sequence ID" value="QDS68099.1"/>
    <property type="molecule type" value="Genomic_DNA"/>
</dbReference>
<evidence type="ECO:0008006" key="4">
    <source>
        <dbReference type="Google" id="ProtNLM"/>
    </source>
</evidence>
<keyword evidence="3" id="KW-1185">Reference proteome</keyword>